<dbReference type="Gene3D" id="3.30.1490.480">
    <property type="entry name" value="Endolytic murein transglycosylase"/>
    <property type="match status" value="1"/>
</dbReference>
<dbReference type="InterPro" id="IPR003770">
    <property type="entry name" value="MLTG-like"/>
</dbReference>
<comment type="catalytic activity">
    <reaction evidence="7">
        <text>a peptidoglycan chain = a peptidoglycan chain with N-acetyl-1,6-anhydromuramyl-[peptide] at the reducing end + a peptidoglycan chain with N-acetylglucosamine at the non-reducing end.</text>
        <dbReference type="EC" id="4.2.2.29"/>
    </reaction>
</comment>
<evidence type="ECO:0000256" key="6">
    <source>
        <dbReference type="ARBA" id="ARBA00023316"/>
    </source>
</evidence>
<keyword evidence="4 7" id="KW-0472">Membrane</keyword>
<dbReference type="PANTHER" id="PTHR30518:SF2">
    <property type="entry name" value="ENDOLYTIC MUREIN TRANSGLYCOSYLASE"/>
    <property type="match status" value="1"/>
</dbReference>
<evidence type="ECO:0000256" key="7">
    <source>
        <dbReference type="HAMAP-Rule" id="MF_02065"/>
    </source>
</evidence>
<dbReference type="HAMAP" id="MF_02065">
    <property type="entry name" value="MltG"/>
    <property type="match status" value="1"/>
</dbReference>
<dbReference type="EC" id="4.2.2.29" evidence="7"/>
<dbReference type="GO" id="GO:0071555">
    <property type="term" value="P:cell wall organization"/>
    <property type="evidence" value="ECO:0007669"/>
    <property type="project" value="UniProtKB-KW"/>
</dbReference>
<keyword evidence="3 7" id="KW-1133">Transmembrane helix</keyword>
<reference evidence="9" key="1">
    <citation type="submission" date="2017-09" db="EMBL/GenBank/DDBJ databases">
        <title>Depth-based differentiation of microbial function through sediment-hosted aquifers and enrichment of novel symbionts in the deep terrestrial subsurface.</title>
        <authorList>
            <person name="Probst A.J."/>
            <person name="Ladd B."/>
            <person name="Jarett J.K."/>
            <person name="Geller-Mcgrath D.E."/>
            <person name="Sieber C.M.K."/>
            <person name="Emerson J.B."/>
            <person name="Anantharaman K."/>
            <person name="Thomas B.C."/>
            <person name="Malmstrom R."/>
            <person name="Stieglmeier M."/>
            <person name="Klingl A."/>
            <person name="Woyke T."/>
            <person name="Ryan C.M."/>
            <person name="Banfield J.F."/>
        </authorList>
    </citation>
    <scope>NUCLEOTIDE SEQUENCE [LARGE SCALE GENOMIC DNA]</scope>
</reference>
<dbReference type="NCBIfam" id="TIGR00247">
    <property type="entry name" value="endolytic transglycosylase MltG"/>
    <property type="match status" value="1"/>
</dbReference>
<keyword evidence="6 7" id="KW-0961">Cell wall biogenesis/degradation</keyword>
<comment type="function">
    <text evidence="7">Functions as a peptidoglycan terminase that cleaves nascent peptidoglycan strands endolytically to terminate their elongation.</text>
</comment>
<dbReference type="PANTHER" id="PTHR30518">
    <property type="entry name" value="ENDOLYTIC MUREIN TRANSGLYCOSYLASE"/>
    <property type="match status" value="1"/>
</dbReference>
<keyword evidence="2 7" id="KW-0812">Transmembrane</keyword>
<evidence type="ECO:0000256" key="2">
    <source>
        <dbReference type="ARBA" id="ARBA00022692"/>
    </source>
</evidence>
<evidence type="ECO:0000256" key="1">
    <source>
        <dbReference type="ARBA" id="ARBA00022475"/>
    </source>
</evidence>
<evidence type="ECO:0000256" key="4">
    <source>
        <dbReference type="ARBA" id="ARBA00023136"/>
    </source>
</evidence>
<dbReference type="AlphaFoldDB" id="A0A2M8EKW9"/>
<proteinExistence type="inferred from homology"/>
<organism evidence="8 9">
    <name type="scientific">candidate division WWE3 bacterium CG_4_9_14_0_2_um_filter_35_11</name>
    <dbReference type="NCBI Taxonomy" id="1975077"/>
    <lineage>
        <taxon>Bacteria</taxon>
        <taxon>Katanobacteria</taxon>
    </lineage>
</organism>
<keyword evidence="5 7" id="KW-0456">Lyase</keyword>
<evidence type="ECO:0000313" key="8">
    <source>
        <dbReference type="EMBL" id="PJC23383.1"/>
    </source>
</evidence>
<dbReference type="GO" id="GO:0005886">
    <property type="term" value="C:plasma membrane"/>
    <property type="evidence" value="ECO:0007669"/>
    <property type="project" value="UniProtKB-SubCell"/>
</dbReference>
<evidence type="ECO:0000256" key="3">
    <source>
        <dbReference type="ARBA" id="ARBA00022989"/>
    </source>
</evidence>
<sequence length="329" mass="38202">MLMERTLASKFTILISSLLLVVIISAVLAYAYYLNEIISPINVQQDQLTLVIDKGMGITQVGEYLKDQKLIKYPITLKVYMYLNPGKSIQAGYYEIDTKDLNLTKLIDIFQKGSFERKLTFIEGWRTEEYTDYLEKQMGFEFANKFSKSSLLKEGYMFPDTYIIEQDYDPENLASWMRNTFDKKVPEELFDKAALRGLSKDEVMIVASILEREMNIHSERPKVAGILIKRWKNNWAMQADATVQYAKGYDGNWWPKVTREDLKNIDSPYNTYQSKNLPPAPICNPSLDSFEAVVNYVETPYWFYITGNDGVTRYAETLEKHNQNVAKYL</sequence>
<accession>A0A2M8EKW9</accession>
<evidence type="ECO:0000313" key="9">
    <source>
        <dbReference type="Proteomes" id="UP000229756"/>
    </source>
</evidence>
<feature type="transmembrane region" description="Helical" evidence="7">
    <location>
        <begin position="12"/>
        <end position="33"/>
    </location>
</feature>
<comment type="caution">
    <text evidence="8">The sequence shown here is derived from an EMBL/GenBank/DDBJ whole genome shotgun (WGS) entry which is preliminary data.</text>
</comment>
<name>A0A2M8EKW9_UNCKA</name>
<evidence type="ECO:0000256" key="5">
    <source>
        <dbReference type="ARBA" id="ARBA00023239"/>
    </source>
</evidence>
<feature type="site" description="Important for catalytic activity" evidence="7">
    <location>
        <position position="213"/>
    </location>
</feature>
<comment type="subcellular location">
    <subcellularLocation>
        <location evidence="7">Cell membrane</location>
        <topology evidence="7">Single-pass membrane protein</topology>
    </subcellularLocation>
</comment>
<dbReference type="GO" id="GO:0008932">
    <property type="term" value="F:lytic endotransglycosylase activity"/>
    <property type="evidence" value="ECO:0007669"/>
    <property type="project" value="UniProtKB-UniRule"/>
</dbReference>
<comment type="similarity">
    <text evidence="7">Belongs to the transglycosylase MltG family.</text>
</comment>
<dbReference type="Pfam" id="PF02618">
    <property type="entry name" value="YceG"/>
    <property type="match status" value="1"/>
</dbReference>
<protein>
    <recommendedName>
        <fullName evidence="7">Endolytic murein transglycosylase</fullName>
        <ecNumber evidence="7">4.2.2.29</ecNumber>
    </recommendedName>
    <alternativeName>
        <fullName evidence="7">Peptidoglycan lytic transglycosylase</fullName>
    </alternativeName>
    <alternativeName>
        <fullName evidence="7">Peptidoglycan polymerization terminase</fullName>
    </alternativeName>
</protein>
<gene>
    <name evidence="7" type="primary">mltG</name>
    <name evidence="8" type="ORF">CO058_03580</name>
</gene>
<dbReference type="Proteomes" id="UP000229756">
    <property type="component" value="Unassembled WGS sequence"/>
</dbReference>
<dbReference type="EMBL" id="PFSJ01000026">
    <property type="protein sequence ID" value="PJC23383.1"/>
    <property type="molecule type" value="Genomic_DNA"/>
</dbReference>
<dbReference type="GO" id="GO:0009252">
    <property type="term" value="P:peptidoglycan biosynthetic process"/>
    <property type="evidence" value="ECO:0007669"/>
    <property type="project" value="UniProtKB-UniRule"/>
</dbReference>
<keyword evidence="1 7" id="KW-1003">Cell membrane</keyword>